<dbReference type="OrthoDB" id="1594986at2759"/>
<dbReference type="Gene3D" id="2.30.29.30">
    <property type="entry name" value="Pleckstrin-homology domain (PH domain)/Phosphotyrosine-binding domain (PTB)"/>
    <property type="match status" value="1"/>
</dbReference>
<dbReference type="EMBL" id="NHYD01001858">
    <property type="protein sequence ID" value="PPQ89606.1"/>
    <property type="molecule type" value="Genomic_DNA"/>
</dbReference>
<dbReference type="GO" id="GO:0005737">
    <property type="term" value="C:cytoplasm"/>
    <property type="evidence" value="ECO:0007669"/>
    <property type="project" value="TreeGrafter"/>
</dbReference>
<dbReference type="Proteomes" id="UP000283269">
    <property type="component" value="Unassembled WGS sequence"/>
</dbReference>
<proteinExistence type="predicted"/>
<dbReference type="Pfam" id="PF00621">
    <property type="entry name" value="RhoGEF"/>
    <property type="match status" value="1"/>
</dbReference>
<feature type="compositionally biased region" description="Polar residues" evidence="1">
    <location>
        <begin position="545"/>
        <end position="563"/>
    </location>
</feature>
<evidence type="ECO:0000313" key="4">
    <source>
        <dbReference type="EMBL" id="PPQ89606.1"/>
    </source>
</evidence>
<dbReference type="InterPro" id="IPR035899">
    <property type="entry name" value="DBL_dom_sf"/>
</dbReference>
<evidence type="ECO:0000313" key="5">
    <source>
        <dbReference type="Proteomes" id="UP000283269"/>
    </source>
</evidence>
<dbReference type="GO" id="GO:0000935">
    <property type="term" value="C:division septum"/>
    <property type="evidence" value="ECO:0007669"/>
    <property type="project" value="TreeGrafter"/>
</dbReference>
<dbReference type="InterPro" id="IPR010481">
    <property type="entry name" value="Cdc24/Scd1_N"/>
</dbReference>
<dbReference type="GO" id="GO:0043332">
    <property type="term" value="C:mating projection tip"/>
    <property type="evidence" value="ECO:0007669"/>
    <property type="project" value="TreeGrafter"/>
</dbReference>
<gene>
    <name evidence="4" type="ORF">CVT25_012351</name>
</gene>
<dbReference type="Gene3D" id="1.20.900.10">
    <property type="entry name" value="Dbl homology (DH) domain"/>
    <property type="match status" value="1"/>
</dbReference>
<feature type="region of interest" description="Disordered" evidence="1">
    <location>
        <begin position="673"/>
        <end position="706"/>
    </location>
</feature>
<dbReference type="InterPro" id="IPR011993">
    <property type="entry name" value="PH-like_dom_sf"/>
</dbReference>
<protein>
    <recommendedName>
        <fullName evidence="6">DH domain-containing protein</fullName>
    </recommendedName>
</protein>
<dbReference type="PANTHER" id="PTHR47339:SF1">
    <property type="entry name" value="CELL DIVISION CONTROL PROTEIN 24"/>
    <property type="match status" value="1"/>
</dbReference>
<dbReference type="SMART" id="SM00666">
    <property type="entry name" value="PB1"/>
    <property type="match status" value="1"/>
</dbReference>
<sequence length="812" mass="92994">MASLARRQIDTKFQNTSLLNKAASQSTSLYQKCSLLREKLRRIRGFTERFPDLAESLTQDPVTHLWDLFSTGTPLCYIYDQLPAKEGFKKLDYYTLSENKRSYETEINWDRAKKHGIALFAMHLRAEKITEKIPGCEMFTVTDLWERRSTDGLVKVINTVTAIVNYLPPEAFENYVASPDLSTGANFKDVLQENIIREMLETERKYVQDLETMQEFSNALSLANIISQDTLHLLFPNLNKLLNFQRKFLIRLEFTAQLPLQAQHWGQQFLENEEEFSVYEPYCVNYKSATELMLAHERSLAAFNHMVNIKFELPGLLLKPIQRICQYPLLLDSLIKAFSPETYDHYYELIRGSESAKRVIEKINEAQRYAENEEVVKKLKFRIADWKGHHIENFGDLLLHDFFVVTKSDIDREYLAFLFEKIILLAKDVGPQVDKKRKGSIKSRRTPDPSTVSAVNDALQKDTPILLKGRIFIQNIVSAKYHPSPRSQFYPLVVTWKGDEDLESFTIRCRREEQMKQWQTTISRLIAAAATRRATGQQKVDTRRSVQYSRTADDNGASSANQTYGRSRYSAISQAPISMYSRYSEVATIGGQNRYSEYEYNGEEEASDDHNSASEDNDLEEYPSPSYPPSGRGTPIEKRRLYRSRSLSTKCTSSINHDGASFLVQNVRRRRSDSLPSISTTASIESSDDSSPTTPVGDNVTQPLVGPNKIDDVDLYRAGLRINGDGDSPPSMVKLKVHFKEDIFILRLLRTVEIAALYEKLDFKIRLCGPRATTGPLRVRYQDEDGDMVLLASTEDLQMALEDRPQVTLFVT</sequence>
<dbReference type="STRING" id="93625.A0A409XFS9"/>
<dbReference type="PANTHER" id="PTHR47339">
    <property type="entry name" value="CELL DIVISION CONTROL PROTEIN 24"/>
    <property type="match status" value="1"/>
</dbReference>
<keyword evidence="5" id="KW-1185">Reference proteome</keyword>
<dbReference type="SMART" id="SM00325">
    <property type="entry name" value="RhoGEF"/>
    <property type="match status" value="1"/>
</dbReference>
<dbReference type="Gene3D" id="3.10.20.90">
    <property type="entry name" value="Phosphatidylinositol 3-kinase Catalytic Subunit, Chain A, domain 1"/>
    <property type="match status" value="1"/>
</dbReference>
<reference evidence="4 5" key="1">
    <citation type="journal article" date="2018" name="Evol. Lett.">
        <title>Horizontal gene cluster transfer increased hallucinogenic mushroom diversity.</title>
        <authorList>
            <person name="Reynolds H.T."/>
            <person name="Vijayakumar V."/>
            <person name="Gluck-Thaler E."/>
            <person name="Korotkin H.B."/>
            <person name="Matheny P.B."/>
            <person name="Slot J.C."/>
        </authorList>
    </citation>
    <scope>NUCLEOTIDE SEQUENCE [LARGE SCALE GENOMIC DNA]</scope>
    <source>
        <strain evidence="4 5">2631</strain>
    </source>
</reference>
<dbReference type="FunCoup" id="A0A409XFS9">
    <property type="interactions" value="62"/>
</dbReference>
<dbReference type="SMART" id="SM00233">
    <property type="entry name" value="PH"/>
    <property type="match status" value="1"/>
</dbReference>
<name>A0A409XFS9_PSICY</name>
<dbReference type="GO" id="GO:0005634">
    <property type="term" value="C:nucleus"/>
    <property type="evidence" value="ECO:0007669"/>
    <property type="project" value="TreeGrafter"/>
</dbReference>
<dbReference type="InterPro" id="IPR001849">
    <property type="entry name" value="PH_domain"/>
</dbReference>
<feature type="region of interest" description="Disordered" evidence="1">
    <location>
        <begin position="601"/>
        <end position="638"/>
    </location>
</feature>
<dbReference type="CDD" id="cd00160">
    <property type="entry name" value="RhoGEF"/>
    <property type="match status" value="1"/>
</dbReference>
<dbReference type="PROSITE" id="PS51745">
    <property type="entry name" value="PB1"/>
    <property type="match status" value="1"/>
</dbReference>
<evidence type="ECO:0008006" key="6">
    <source>
        <dbReference type="Google" id="ProtNLM"/>
    </source>
</evidence>
<dbReference type="InterPro" id="IPR000270">
    <property type="entry name" value="PB1_dom"/>
</dbReference>
<dbReference type="GO" id="GO:0030010">
    <property type="term" value="P:establishment of cell polarity"/>
    <property type="evidence" value="ECO:0007669"/>
    <property type="project" value="TreeGrafter"/>
</dbReference>
<organism evidence="4 5">
    <name type="scientific">Psilocybe cyanescens</name>
    <dbReference type="NCBI Taxonomy" id="93625"/>
    <lineage>
        <taxon>Eukaryota</taxon>
        <taxon>Fungi</taxon>
        <taxon>Dikarya</taxon>
        <taxon>Basidiomycota</taxon>
        <taxon>Agaricomycotina</taxon>
        <taxon>Agaricomycetes</taxon>
        <taxon>Agaricomycetidae</taxon>
        <taxon>Agaricales</taxon>
        <taxon>Agaricineae</taxon>
        <taxon>Strophariaceae</taxon>
        <taxon>Psilocybe</taxon>
    </lineage>
</organism>
<dbReference type="SUPFAM" id="SSF54277">
    <property type="entry name" value="CAD &amp; PB1 domains"/>
    <property type="match status" value="1"/>
</dbReference>
<dbReference type="CDD" id="cd13246">
    <property type="entry name" value="PH_Scd1"/>
    <property type="match status" value="1"/>
</dbReference>
<evidence type="ECO:0000256" key="1">
    <source>
        <dbReference type="SAM" id="MobiDB-lite"/>
    </source>
</evidence>
<dbReference type="SUPFAM" id="SSF50729">
    <property type="entry name" value="PH domain-like"/>
    <property type="match status" value="1"/>
</dbReference>
<dbReference type="CDD" id="cd05992">
    <property type="entry name" value="PB1"/>
    <property type="match status" value="1"/>
</dbReference>
<evidence type="ECO:0000259" key="3">
    <source>
        <dbReference type="PROSITE" id="PS51745"/>
    </source>
</evidence>
<comment type="caution">
    <text evidence="4">The sequence shown here is derived from an EMBL/GenBank/DDBJ whole genome shotgun (WGS) entry which is preliminary data.</text>
</comment>
<feature type="domain" description="PB1" evidence="3">
    <location>
        <begin position="732"/>
        <end position="812"/>
    </location>
</feature>
<evidence type="ECO:0000259" key="2">
    <source>
        <dbReference type="PROSITE" id="PS50010"/>
    </source>
</evidence>
<dbReference type="InterPro" id="IPR033511">
    <property type="entry name" value="Cdc24/Scd1_PH_dom"/>
</dbReference>
<accession>A0A409XFS9</accession>
<dbReference type="InterPro" id="IPR000219">
    <property type="entry name" value="DH_dom"/>
</dbReference>
<dbReference type="SUPFAM" id="SSF48065">
    <property type="entry name" value="DBL homology domain (DH-domain)"/>
    <property type="match status" value="1"/>
</dbReference>
<feature type="compositionally biased region" description="Polar residues" evidence="1">
    <location>
        <begin position="674"/>
        <end position="702"/>
    </location>
</feature>
<dbReference type="InterPro" id="IPR053026">
    <property type="entry name" value="CDC42_GEF"/>
</dbReference>
<dbReference type="GO" id="GO:0005085">
    <property type="term" value="F:guanyl-nucleotide exchange factor activity"/>
    <property type="evidence" value="ECO:0007669"/>
    <property type="project" value="InterPro"/>
</dbReference>
<feature type="region of interest" description="Disordered" evidence="1">
    <location>
        <begin position="530"/>
        <end position="563"/>
    </location>
</feature>
<feature type="domain" description="DH" evidence="2">
    <location>
        <begin position="191"/>
        <end position="366"/>
    </location>
</feature>
<dbReference type="Pfam" id="PF15411">
    <property type="entry name" value="PH_10"/>
    <property type="match status" value="1"/>
</dbReference>
<dbReference type="GO" id="GO:0031106">
    <property type="term" value="P:septin ring organization"/>
    <property type="evidence" value="ECO:0007669"/>
    <property type="project" value="TreeGrafter"/>
</dbReference>
<dbReference type="PROSITE" id="PS50010">
    <property type="entry name" value="DH_2"/>
    <property type="match status" value="1"/>
</dbReference>
<dbReference type="InParanoid" id="A0A409XFS9"/>
<dbReference type="AlphaFoldDB" id="A0A409XFS9"/>
<dbReference type="Pfam" id="PF06395">
    <property type="entry name" value="CDC24"/>
    <property type="match status" value="1"/>
</dbReference>
<dbReference type="InterPro" id="IPR053793">
    <property type="entry name" value="PB1-like"/>
</dbReference>
<dbReference type="Pfam" id="PF00564">
    <property type="entry name" value="PB1"/>
    <property type="match status" value="1"/>
</dbReference>